<dbReference type="Proteomes" id="UP000007174">
    <property type="component" value="Unassembled WGS sequence"/>
</dbReference>
<proteinExistence type="predicted"/>
<protein>
    <submittedName>
        <fullName evidence="1">Uncharacterized protein</fullName>
    </submittedName>
</protein>
<accession>H1W3K2</accession>
<dbReference type="EMBL" id="CACQ02009328">
    <property type="protein sequence ID" value="CCF47065.1"/>
    <property type="molecule type" value="Genomic_DNA"/>
</dbReference>
<organism evidence="1 2">
    <name type="scientific">Colletotrichum higginsianum (strain IMI 349063)</name>
    <name type="common">Crucifer anthracnose fungus</name>
    <dbReference type="NCBI Taxonomy" id="759273"/>
    <lineage>
        <taxon>Eukaryota</taxon>
        <taxon>Fungi</taxon>
        <taxon>Dikarya</taxon>
        <taxon>Ascomycota</taxon>
        <taxon>Pezizomycotina</taxon>
        <taxon>Sordariomycetes</taxon>
        <taxon>Hypocreomycetidae</taxon>
        <taxon>Glomerellales</taxon>
        <taxon>Glomerellaceae</taxon>
        <taxon>Colletotrichum</taxon>
        <taxon>Colletotrichum destructivum species complex</taxon>
    </lineage>
</organism>
<name>H1W3K2_COLHI</name>
<reference evidence="2" key="1">
    <citation type="journal article" date="2012" name="Nat. Genet.">
        <title>Lifestyle transitions in plant pathogenic Colletotrichum fungi deciphered by genome and transcriptome analyses.</title>
        <authorList>
            <person name="O'Connell R.J."/>
            <person name="Thon M.R."/>
            <person name="Hacquard S."/>
            <person name="Amyotte S.G."/>
            <person name="Kleemann J."/>
            <person name="Torres M.F."/>
            <person name="Damm U."/>
            <person name="Buiate E.A."/>
            <person name="Epstein L."/>
            <person name="Alkan N."/>
            <person name="Altmueller J."/>
            <person name="Alvarado-Balderrama L."/>
            <person name="Bauser C.A."/>
            <person name="Becker C."/>
            <person name="Birren B.W."/>
            <person name="Chen Z."/>
            <person name="Choi J."/>
            <person name="Crouch J.A."/>
            <person name="Duvick J.P."/>
            <person name="Farman M.A."/>
            <person name="Gan P."/>
            <person name="Heiman D."/>
            <person name="Henrissat B."/>
            <person name="Howard R.J."/>
            <person name="Kabbage M."/>
            <person name="Koch C."/>
            <person name="Kracher B."/>
            <person name="Kubo Y."/>
            <person name="Law A.D."/>
            <person name="Lebrun M.-H."/>
            <person name="Lee Y.-H."/>
            <person name="Miyara I."/>
            <person name="Moore N."/>
            <person name="Neumann U."/>
            <person name="Nordstroem K."/>
            <person name="Panaccione D.G."/>
            <person name="Panstruga R."/>
            <person name="Place M."/>
            <person name="Proctor R.H."/>
            <person name="Prusky D."/>
            <person name="Rech G."/>
            <person name="Reinhardt R."/>
            <person name="Rollins J.A."/>
            <person name="Rounsley S."/>
            <person name="Schardl C.L."/>
            <person name="Schwartz D.C."/>
            <person name="Shenoy N."/>
            <person name="Shirasu K."/>
            <person name="Sikhakolli U.R."/>
            <person name="Stueber K."/>
            <person name="Sukno S.A."/>
            <person name="Sweigard J.A."/>
            <person name="Takano Y."/>
            <person name="Takahara H."/>
            <person name="Trail F."/>
            <person name="van der Does H.C."/>
            <person name="Voll L.M."/>
            <person name="Will I."/>
            <person name="Young S."/>
            <person name="Zeng Q."/>
            <person name="Zhang J."/>
            <person name="Zhou S."/>
            <person name="Dickman M.B."/>
            <person name="Schulze-Lefert P."/>
            <person name="Ver Loren van Themaat E."/>
            <person name="Ma L.-J."/>
            <person name="Vaillancourt L.J."/>
        </authorList>
    </citation>
    <scope>NUCLEOTIDE SEQUENCE [LARGE SCALE GENOMIC DNA]</scope>
    <source>
        <strain evidence="2">IMI 349063</strain>
    </source>
</reference>
<dbReference type="HOGENOM" id="CLU_2793871_0_0_1"/>
<sequence>MKMLGYRSFRRCASRRLRRLAPKICTMRRTRGLFTAGSRCRSRPLERCGRMPIWTTRAILRSSLCMVR</sequence>
<gene>
    <name evidence="1" type="ORF">CH063_15604</name>
</gene>
<evidence type="ECO:0000313" key="1">
    <source>
        <dbReference type="EMBL" id="CCF47065.1"/>
    </source>
</evidence>
<dbReference type="AlphaFoldDB" id="H1W3K2"/>
<evidence type="ECO:0000313" key="2">
    <source>
        <dbReference type="Proteomes" id="UP000007174"/>
    </source>
</evidence>